<dbReference type="AlphaFoldDB" id="A0A9N9J8V4"/>
<comment type="caution">
    <text evidence="1">The sequence shown here is derived from an EMBL/GenBank/DDBJ whole genome shotgun (WGS) entry which is preliminary data.</text>
</comment>
<evidence type="ECO:0000313" key="1">
    <source>
        <dbReference type="EMBL" id="CAG8769436.1"/>
    </source>
</evidence>
<reference evidence="1" key="1">
    <citation type="submission" date="2021-06" db="EMBL/GenBank/DDBJ databases">
        <authorList>
            <person name="Kallberg Y."/>
            <person name="Tangrot J."/>
            <person name="Rosling A."/>
        </authorList>
    </citation>
    <scope>NUCLEOTIDE SEQUENCE</scope>
    <source>
        <strain evidence="1">MA453B</strain>
    </source>
</reference>
<proteinExistence type="predicted"/>
<protein>
    <submittedName>
        <fullName evidence="1">1055_t:CDS:1</fullName>
    </submittedName>
</protein>
<accession>A0A9N9J8V4</accession>
<dbReference type="EMBL" id="CAJVPY010018950">
    <property type="protein sequence ID" value="CAG8769436.1"/>
    <property type="molecule type" value="Genomic_DNA"/>
</dbReference>
<name>A0A9N9J8V4_9GLOM</name>
<evidence type="ECO:0000313" key="2">
    <source>
        <dbReference type="Proteomes" id="UP000789405"/>
    </source>
</evidence>
<sequence>MWIRKKYPQEVDLESNQYNNNDDDKSAILAGKFKEIINTFISTIDKEIRYNFKNTRLDVAKKLSKNIVYEFKININTLILMIGKEFKYFKHYKYMGLITIDDTDIKSGKLKIIFYKFIQNDFQTIKIDVDGPIISEDSYKVLSPAIDNTTNTQESSCDSNLLFLEFTMSIAKEI</sequence>
<dbReference type="Proteomes" id="UP000789405">
    <property type="component" value="Unassembled WGS sequence"/>
</dbReference>
<feature type="non-terminal residue" evidence="1">
    <location>
        <position position="174"/>
    </location>
</feature>
<keyword evidence="2" id="KW-1185">Reference proteome</keyword>
<gene>
    <name evidence="1" type="ORF">DERYTH_LOCUS18546</name>
</gene>
<organism evidence="1 2">
    <name type="scientific">Dentiscutata erythropus</name>
    <dbReference type="NCBI Taxonomy" id="1348616"/>
    <lineage>
        <taxon>Eukaryota</taxon>
        <taxon>Fungi</taxon>
        <taxon>Fungi incertae sedis</taxon>
        <taxon>Mucoromycota</taxon>
        <taxon>Glomeromycotina</taxon>
        <taxon>Glomeromycetes</taxon>
        <taxon>Diversisporales</taxon>
        <taxon>Gigasporaceae</taxon>
        <taxon>Dentiscutata</taxon>
    </lineage>
</organism>